<dbReference type="GO" id="GO:0005829">
    <property type="term" value="C:cytosol"/>
    <property type="evidence" value="ECO:0007669"/>
    <property type="project" value="TreeGrafter"/>
</dbReference>
<feature type="binding site" evidence="13">
    <location>
        <begin position="186"/>
        <end position="193"/>
    </location>
    <ligand>
        <name>NAD(+)</name>
        <dbReference type="ChEBI" id="CHEBI:57540"/>
    </ligand>
</feature>
<feature type="binding site" evidence="13">
    <location>
        <position position="209"/>
    </location>
    <ligand>
        <name>NAD(+)</name>
        <dbReference type="ChEBI" id="CHEBI:57540"/>
    </ligand>
</feature>
<evidence type="ECO:0000256" key="4">
    <source>
        <dbReference type="ARBA" id="ARBA00012772"/>
    </source>
</evidence>
<dbReference type="PANTHER" id="PTHR22912">
    <property type="entry name" value="DISULFIDE OXIDOREDUCTASE"/>
    <property type="match status" value="1"/>
</dbReference>
<evidence type="ECO:0000256" key="1">
    <source>
        <dbReference type="ARBA" id="ARBA00002842"/>
    </source>
</evidence>
<keyword evidence="13" id="KW-0547">Nucleotide-binding</keyword>
<evidence type="ECO:0000256" key="3">
    <source>
        <dbReference type="ARBA" id="ARBA00007532"/>
    </source>
</evidence>
<dbReference type="InterPro" id="IPR050151">
    <property type="entry name" value="Class-I_Pyr_Nuc-Dis_Oxidored"/>
</dbReference>
<evidence type="ECO:0000256" key="10">
    <source>
        <dbReference type="ARBA" id="ARBA00023002"/>
    </source>
</evidence>
<dbReference type="PRINTS" id="PR00368">
    <property type="entry name" value="FADPNR"/>
</dbReference>
<evidence type="ECO:0000256" key="5">
    <source>
        <dbReference type="ARBA" id="ARBA00016603"/>
    </source>
</evidence>
<comment type="subcellular location">
    <subcellularLocation>
        <location evidence="2">Cytoplasm</location>
    </subcellularLocation>
</comment>
<keyword evidence="7" id="KW-0285">Flavoprotein</keyword>
<feature type="binding site" evidence="13">
    <location>
        <position position="274"/>
    </location>
    <ligand>
        <name>NAD(+)</name>
        <dbReference type="ChEBI" id="CHEBI:57540"/>
    </ligand>
</feature>
<dbReference type="InterPro" id="IPR004099">
    <property type="entry name" value="Pyr_nucl-diS_OxRdtase_dimer"/>
</dbReference>
<keyword evidence="11 13" id="KW-0520">NAD</keyword>
<dbReference type="EC" id="1.6.1.1" evidence="4"/>
<comment type="cofactor">
    <cofactor evidence="13">
        <name>FAD</name>
        <dbReference type="ChEBI" id="CHEBI:57692"/>
    </cofactor>
    <text evidence="13">Binds 1 FAD per subunit.</text>
</comment>
<evidence type="ECO:0000256" key="2">
    <source>
        <dbReference type="ARBA" id="ARBA00004496"/>
    </source>
</evidence>
<organism evidence="16 17">
    <name type="scientific">Terriglobus roseus</name>
    <dbReference type="NCBI Taxonomy" id="392734"/>
    <lineage>
        <taxon>Bacteria</taxon>
        <taxon>Pseudomonadati</taxon>
        <taxon>Acidobacteriota</taxon>
        <taxon>Terriglobia</taxon>
        <taxon>Terriglobales</taxon>
        <taxon>Acidobacteriaceae</taxon>
        <taxon>Terriglobus</taxon>
    </lineage>
</organism>
<keyword evidence="17" id="KW-1185">Reference proteome</keyword>
<evidence type="ECO:0000256" key="8">
    <source>
        <dbReference type="ARBA" id="ARBA00022827"/>
    </source>
</evidence>
<dbReference type="GO" id="GO:0003957">
    <property type="term" value="F:NAD(P)+ transhydrogenase (Si-specific) activity"/>
    <property type="evidence" value="ECO:0007669"/>
    <property type="project" value="UniProtKB-EC"/>
</dbReference>
<feature type="binding site" evidence="13">
    <location>
        <position position="57"/>
    </location>
    <ligand>
        <name>FAD</name>
        <dbReference type="ChEBI" id="CHEBI:57692"/>
    </ligand>
</feature>
<evidence type="ECO:0000259" key="15">
    <source>
        <dbReference type="Pfam" id="PF07992"/>
    </source>
</evidence>
<reference evidence="17" key="1">
    <citation type="submission" date="2016-10" db="EMBL/GenBank/DDBJ databases">
        <authorList>
            <person name="Varghese N."/>
            <person name="Submissions S."/>
        </authorList>
    </citation>
    <scope>NUCLEOTIDE SEQUENCE [LARGE SCALE GENOMIC DNA]</scope>
    <source>
        <strain evidence="17">GAS232</strain>
    </source>
</reference>
<dbReference type="GO" id="GO:0006103">
    <property type="term" value="P:2-oxoglutarate metabolic process"/>
    <property type="evidence" value="ECO:0007669"/>
    <property type="project" value="TreeGrafter"/>
</dbReference>
<dbReference type="RefSeq" id="WP_083346534.1">
    <property type="nucleotide sequence ID" value="NZ_LT629690.1"/>
</dbReference>
<dbReference type="EMBL" id="LT629690">
    <property type="protein sequence ID" value="SDF94801.1"/>
    <property type="molecule type" value="Genomic_DNA"/>
</dbReference>
<dbReference type="InterPro" id="IPR016156">
    <property type="entry name" value="FAD/NAD-linked_Rdtase_dimer_sf"/>
</dbReference>
<accession>A0A1G7Q8F3</accession>
<evidence type="ECO:0000256" key="9">
    <source>
        <dbReference type="ARBA" id="ARBA00022857"/>
    </source>
</evidence>
<dbReference type="Pfam" id="PF07992">
    <property type="entry name" value="Pyr_redox_2"/>
    <property type="match status" value="1"/>
</dbReference>
<evidence type="ECO:0000256" key="12">
    <source>
        <dbReference type="ARBA" id="ARBA00031183"/>
    </source>
</evidence>
<dbReference type="GO" id="GO:0004148">
    <property type="term" value="F:dihydrolipoyl dehydrogenase (NADH) activity"/>
    <property type="evidence" value="ECO:0007669"/>
    <property type="project" value="TreeGrafter"/>
</dbReference>
<dbReference type="GO" id="GO:0050660">
    <property type="term" value="F:flavin adenine dinucleotide binding"/>
    <property type="evidence" value="ECO:0007669"/>
    <property type="project" value="TreeGrafter"/>
</dbReference>
<evidence type="ECO:0000256" key="6">
    <source>
        <dbReference type="ARBA" id="ARBA00022490"/>
    </source>
</evidence>
<dbReference type="NCBIfam" id="NF003585">
    <property type="entry name" value="PRK05249.1"/>
    <property type="match status" value="1"/>
</dbReference>
<evidence type="ECO:0000256" key="13">
    <source>
        <dbReference type="PIRSR" id="PIRSR000350-3"/>
    </source>
</evidence>
<dbReference type="OrthoDB" id="9800167at2"/>
<comment type="function">
    <text evidence="1">Conversion of NADPH, generated by peripheral catabolic pathways, to NADH, which can enter the respiratory chain for energy generation.</text>
</comment>
<dbReference type="SUPFAM" id="SSF55424">
    <property type="entry name" value="FAD/NAD-linked reductases, dimerisation (C-terminal) domain"/>
    <property type="match status" value="1"/>
</dbReference>
<dbReference type="Proteomes" id="UP000182427">
    <property type="component" value="Chromosome I"/>
</dbReference>
<gene>
    <name evidence="16" type="ORF">SAMN05444167_3792</name>
</gene>
<dbReference type="AlphaFoldDB" id="A0A1G7Q8F3"/>
<sequence>MSSASSASVYDLIVIGSGPAGQRAAIYGAKLGKRVALVEMREVVGGACINTGTIPSKTMREAVLHLSGYNYRSIYGMNYRVKERITMADLAFRVQHVIKTEIDVTEAQLSRNNIEMFTGVASFEDPTHLRVTNSRGSNVYEAKNIIIATGTKPASSDKVPINGNTIINSDLVLDLKQLPKTMIVVGGGVIGVEYTCMFAALGVRVTLIERRPRLLEFADQEIVEALSYHLRDSRVTMRLNEEVESVEENEDGTVTANLESRKKVQGDALLYAVGRQGNVDELMLQNIGVDSDERGRIPVDKDYRTKCATVFAVGDVIGFPSLASVSMEQGRIAGARAFGDETILSNPSFYPYGIWTIPEISFLGKTEEQLTEEDVPYEVGVAYYREIARGQIRGDTTGRLKLIFHRENKSILGVHIIGEGASELLHIGQAVMALGGNVDYFVETVFNYPTLAECYKVAAFNGLNRLRRGD</sequence>
<dbReference type="Gene3D" id="3.30.390.30">
    <property type="match status" value="1"/>
</dbReference>
<feature type="domain" description="FAD/NAD(P)-binding" evidence="15">
    <location>
        <begin position="10"/>
        <end position="330"/>
    </location>
</feature>
<dbReference type="InterPro" id="IPR023753">
    <property type="entry name" value="FAD/NAD-binding_dom"/>
</dbReference>
<evidence type="ECO:0000313" key="16">
    <source>
        <dbReference type="EMBL" id="SDF94801.1"/>
    </source>
</evidence>
<evidence type="ECO:0000256" key="7">
    <source>
        <dbReference type="ARBA" id="ARBA00022630"/>
    </source>
</evidence>
<proteinExistence type="inferred from homology"/>
<keyword evidence="10" id="KW-0560">Oxidoreductase</keyword>
<dbReference type="FunFam" id="3.30.390.30:FF:000001">
    <property type="entry name" value="Dihydrolipoyl dehydrogenase"/>
    <property type="match status" value="1"/>
</dbReference>
<keyword evidence="6" id="KW-0963">Cytoplasm</keyword>
<dbReference type="Pfam" id="PF02852">
    <property type="entry name" value="Pyr_redox_dim"/>
    <property type="match status" value="1"/>
</dbReference>
<dbReference type="PRINTS" id="PR00411">
    <property type="entry name" value="PNDRDTASEI"/>
</dbReference>
<dbReference type="Gene3D" id="3.50.50.60">
    <property type="entry name" value="FAD/NAD(P)-binding domain"/>
    <property type="match status" value="2"/>
</dbReference>
<feature type="domain" description="Pyridine nucleotide-disulphide oxidoreductase dimerisation" evidence="14">
    <location>
        <begin position="351"/>
        <end position="458"/>
    </location>
</feature>
<evidence type="ECO:0000259" key="14">
    <source>
        <dbReference type="Pfam" id="PF02852"/>
    </source>
</evidence>
<keyword evidence="9" id="KW-0521">NADP</keyword>
<protein>
    <recommendedName>
        <fullName evidence="5">Soluble pyridine nucleotide transhydrogenase</fullName>
        <ecNumber evidence="4">1.6.1.1</ecNumber>
    </recommendedName>
    <alternativeName>
        <fullName evidence="12">NAD(P)(+) transhydrogenase [B-specific]</fullName>
    </alternativeName>
</protein>
<keyword evidence="8 13" id="KW-0274">FAD</keyword>
<dbReference type="InterPro" id="IPR036188">
    <property type="entry name" value="FAD/NAD-bd_sf"/>
</dbReference>
<evidence type="ECO:0000313" key="17">
    <source>
        <dbReference type="Proteomes" id="UP000182427"/>
    </source>
</evidence>
<comment type="similarity">
    <text evidence="3">Belongs to the class-I pyridine nucleotide-disulfide oxidoreductase family.</text>
</comment>
<name>A0A1G7Q8F3_9BACT</name>
<dbReference type="PIRSF" id="PIRSF000350">
    <property type="entry name" value="Mercury_reductase_MerA"/>
    <property type="match status" value="1"/>
</dbReference>
<dbReference type="InterPro" id="IPR001100">
    <property type="entry name" value="Pyr_nuc-diS_OxRdtase"/>
</dbReference>
<dbReference type="SUPFAM" id="SSF51905">
    <property type="entry name" value="FAD/NAD(P)-binding domain"/>
    <property type="match status" value="1"/>
</dbReference>
<evidence type="ECO:0000256" key="11">
    <source>
        <dbReference type="ARBA" id="ARBA00023027"/>
    </source>
</evidence>
<dbReference type="PANTHER" id="PTHR22912:SF93">
    <property type="entry name" value="SOLUBLE PYRIDINE NUCLEOTIDE TRANSHYDROGENASE"/>
    <property type="match status" value="1"/>
</dbReference>
<feature type="binding site" evidence="13">
    <location>
        <position position="315"/>
    </location>
    <ligand>
        <name>FAD</name>
        <dbReference type="ChEBI" id="CHEBI:57692"/>
    </ligand>
</feature>